<keyword evidence="3" id="KW-1185">Reference proteome</keyword>
<gene>
    <name evidence="2" type="ORF">GCM10023082_36050</name>
</gene>
<name>A0ABP7FDX4_9ACTN</name>
<evidence type="ECO:0000313" key="2">
    <source>
        <dbReference type="EMBL" id="GAA3735756.1"/>
    </source>
</evidence>
<proteinExistence type="predicted"/>
<dbReference type="Proteomes" id="UP001499884">
    <property type="component" value="Unassembled WGS sequence"/>
</dbReference>
<comment type="caution">
    <text evidence="2">The sequence shown here is derived from an EMBL/GenBank/DDBJ whole genome shotgun (WGS) entry which is preliminary data.</text>
</comment>
<accession>A0ABP7FDX4</accession>
<evidence type="ECO:0000313" key="3">
    <source>
        <dbReference type="Proteomes" id="UP001499884"/>
    </source>
</evidence>
<dbReference type="EMBL" id="BAABEP010000024">
    <property type="protein sequence ID" value="GAA3735756.1"/>
    <property type="molecule type" value="Genomic_DNA"/>
</dbReference>
<evidence type="ECO:0000256" key="1">
    <source>
        <dbReference type="SAM" id="MobiDB-lite"/>
    </source>
</evidence>
<organism evidence="2 3">
    <name type="scientific">Streptomyces tremellae</name>
    <dbReference type="NCBI Taxonomy" id="1124239"/>
    <lineage>
        <taxon>Bacteria</taxon>
        <taxon>Bacillati</taxon>
        <taxon>Actinomycetota</taxon>
        <taxon>Actinomycetes</taxon>
        <taxon>Kitasatosporales</taxon>
        <taxon>Streptomycetaceae</taxon>
        <taxon>Streptomyces</taxon>
    </lineage>
</organism>
<protein>
    <submittedName>
        <fullName evidence="2">Uncharacterized protein</fullName>
    </submittedName>
</protein>
<reference evidence="3" key="1">
    <citation type="journal article" date="2019" name="Int. J. Syst. Evol. Microbiol.">
        <title>The Global Catalogue of Microorganisms (GCM) 10K type strain sequencing project: providing services to taxonomists for standard genome sequencing and annotation.</title>
        <authorList>
            <consortium name="The Broad Institute Genomics Platform"/>
            <consortium name="The Broad Institute Genome Sequencing Center for Infectious Disease"/>
            <person name="Wu L."/>
            <person name="Ma J."/>
        </authorList>
    </citation>
    <scope>NUCLEOTIDE SEQUENCE [LARGE SCALE GENOMIC DNA]</scope>
    <source>
        <strain evidence="3">JCM 30846</strain>
    </source>
</reference>
<feature type="region of interest" description="Disordered" evidence="1">
    <location>
        <begin position="34"/>
        <end position="60"/>
    </location>
</feature>
<sequence length="60" mass="6523">MIVTVRHDRSWTPAATIRCGDCRRRAPAVRADIRMRTSDGTAVRETRPPCGGTAGPEEGT</sequence>
<feature type="compositionally biased region" description="Basic and acidic residues" evidence="1">
    <location>
        <begin position="34"/>
        <end position="47"/>
    </location>
</feature>